<reference evidence="1 2" key="1">
    <citation type="submission" date="2020-07" db="EMBL/GenBank/DDBJ databases">
        <title>Genomic Encyclopedia of Type Strains, Phase IV (KMG-V): Genome sequencing to study the core and pangenomes of soil and plant-associated prokaryotes.</title>
        <authorList>
            <person name="Whitman W."/>
        </authorList>
    </citation>
    <scope>NUCLEOTIDE SEQUENCE [LARGE SCALE GENOMIC DNA]</scope>
    <source>
        <strain evidence="1 2">AN3</strain>
    </source>
</reference>
<keyword evidence="2" id="KW-1185">Reference proteome</keyword>
<dbReference type="AlphaFoldDB" id="A0A839ED63"/>
<evidence type="ECO:0000313" key="2">
    <source>
        <dbReference type="Proteomes" id="UP000549052"/>
    </source>
</evidence>
<dbReference type="Proteomes" id="UP000549052">
    <property type="component" value="Unassembled WGS sequence"/>
</dbReference>
<comment type="caution">
    <text evidence="1">The sequence shown here is derived from an EMBL/GenBank/DDBJ whole genome shotgun (WGS) entry which is preliminary data.</text>
</comment>
<proteinExistence type="predicted"/>
<name>A0A839ED63_9HYPH</name>
<dbReference type="RefSeq" id="WP_182548480.1">
    <property type="nucleotide sequence ID" value="NZ_JACGXN010000001.1"/>
</dbReference>
<evidence type="ECO:0000313" key="1">
    <source>
        <dbReference type="EMBL" id="MBA8877881.1"/>
    </source>
</evidence>
<accession>A0A839ED63</accession>
<sequence>MKLQDFSIGTEFLTATGRWRVTDVGTRVIVAIKLDNGDPTWNEGPPYAKAEIVFDETDFGGCEPL</sequence>
<organism evidence="1 2">
    <name type="scientific">Phyllobacterium myrsinacearum</name>
    <dbReference type="NCBI Taxonomy" id="28101"/>
    <lineage>
        <taxon>Bacteria</taxon>
        <taxon>Pseudomonadati</taxon>
        <taxon>Pseudomonadota</taxon>
        <taxon>Alphaproteobacteria</taxon>
        <taxon>Hyphomicrobiales</taxon>
        <taxon>Phyllobacteriaceae</taxon>
        <taxon>Phyllobacterium</taxon>
    </lineage>
</organism>
<dbReference type="EMBL" id="JACGXN010000001">
    <property type="protein sequence ID" value="MBA8877881.1"/>
    <property type="molecule type" value="Genomic_DNA"/>
</dbReference>
<gene>
    <name evidence="1" type="ORF">FHW16_001563</name>
</gene>
<protein>
    <submittedName>
        <fullName evidence="1">Uncharacterized protein</fullName>
    </submittedName>
</protein>